<dbReference type="AlphaFoldDB" id="A0AAN1PVW8"/>
<keyword evidence="2" id="KW-0732">Signal</keyword>
<accession>A0AAN1PVW8</accession>
<gene>
    <name evidence="3" type="ORF">FORC53_5605</name>
</gene>
<evidence type="ECO:0000313" key="3">
    <source>
        <dbReference type="EMBL" id="AXX63944.1"/>
    </source>
</evidence>
<evidence type="ECO:0000256" key="1">
    <source>
        <dbReference type="SAM" id="MobiDB-lite"/>
    </source>
</evidence>
<protein>
    <submittedName>
        <fullName evidence="3">Uncharacterized protein</fullName>
    </submittedName>
</protein>
<organism evidence="3 4">
    <name type="scientific">Vibrio vulnificus</name>
    <dbReference type="NCBI Taxonomy" id="672"/>
    <lineage>
        <taxon>Bacteria</taxon>
        <taxon>Pseudomonadati</taxon>
        <taxon>Pseudomonadota</taxon>
        <taxon>Gammaproteobacteria</taxon>
        <taxon>Vibrionales</taxon>
        <taxon>Vibrionaceae</taxon>
        <taxon>Vibrio</taxon>
    </lineage>
</organism>
<feature type="chain" id="PRO_5043003445" evidence="2">
    <location>
        <begin position="26"/>
        <end position="257"/>
    </location>
</feature>
<reference evidence="3 4" key="1">
    <citation type="submission" date="2017-03" db="EMBL/GenBank/DDBJ databases">
        <title>Complete Genome Sequence of Vibrio vulnificus FORC_053.</title>
        <authorList>
            <consortium name="Food-borne Pathogen Omics Research Center"/>
            <person name="Chung H.Y."/>
            <person name="Na E.J."/>
            <person name="Song J.S."/>
            <person name="Kim H."/>
            <person name="Lee J.-H."/>
            <person name="Ryu S."/>
            <person name="Choi S.H."/>
        </authorList>
    </citation>
    <scope>NUCLEOTIDE SEQUENCE [LARGE SCALE GENOMIC DNA]</scope>
    <source>
        <strain evidence="3 4">FORC_053</strain>
    </source>
</reference>
<dbReference type="Proteomes" id="UP000263418">
    <property type="component" value="Chromosome 3"/>
</dbReference>
<name>A0AAN1PVW8_VIBVL</name>
<feature type="region of interest" description="Disordered" evidence="1">
    <location>
        <begin position="38"/>
        <end position="72"/>
    </location>
</feature>
<proteinExistence type="predicted"/>
<dbReference type="EMBL" id="CP019292">
    <property type="protein sequence ID" value="AXX63944.1"/>
    <property type="molecule type" value="Genomic_DNA"/>
</dbReference>
<evidence type="ECO:0000256" key="2">
    <source>
        <dbReference type="SAM" id="SignalP"/>
    </source>
</evidence>
<sequence>MKFKTYALIATIAATASMVSTTASAKFRSSPMRISAPAFKPAPAPKPVKISKAATPGNKVKPEKTVTNTSGSSVTKNAMYGATGLATGLMLGNAMASSRIEQIESTQLMEAESASKSSQTTMPYTTETDAVAYPKLTLADLAEIEYKMTRYKVTGQRFTDLENPTLLDKIAFINIILSDTTDNLVDQYTNLTKGSDFSEDTVEKEKSSLKMLVAQAFINSVTESYSYQIASENAVKRQQELLDGAMQYEKAKDSASQ</sequence>
<dbReference type="RefSeq" id="WP_118895494.1">
    <property type="nucleotide sequence ID" value="NZ_CP019292.1"/>
</dbReference>
<feature type="signal peptide" evidence="2">
    <location>
        <begin position="1"/>
        <end position="25"/>
    </location>
</feature>
<evidence type="ECO:0000313" key="4">
    <source>
        <dbReference type="Proteomes" id="UP000263418"/>
    </source>
</evidence>